<dbReference type="PROSITE" id="PS51419">
    <property type="entry name" value="RAB"/>
    <property type="match status" value="1"/>
</dbReference>
<dbReference type="InterPro" id="IPR027417">
    <property type="entry name" value="P-loop_NTPase"/>
</dbReference>
<keyword evidence="2" id="KW-0342">GTP-binding</keyword>
<dbReference type="SMART" id="SM00176">
    <property type="entry name" value="RAN"/>
    <property type="match status" value="1"/>
</dbReference>
<dbReference type="GO" id="GO:0005525">
    <property type="term" value="F:GTP binding"/>
    <property type="evidence" value="ECO:0007669"/>
    <property type="project" value="UniProtKB-KW"/>
</dbReference>
<proteinExistence type="predicted"/>
<gene>
    <name evidence="3" type="ORF">Solivirus1_15</name>
</gene>
<dbReference type="SMART" id="SM00175">
    <property type="entry name" value="RAB"/>
    <property type="match status" value="1"/>
</dbReference>
<evidence type="ECO:0000256" key="2">
    <source>
        <dbReference type="ARBA" id="ARBA00023134"/>
    </source>
</evidence>
<sequence>MQSISKKLVLVGDGMVGKTHFTYRACDMESQCKICATLGVEVHPFINSDGKMVAIWDTAGQERYGGLRDGYYIAKDAFIVFCSLKDEKSIDRVEFWINEVNRTDVHETSTTHTNVKFAIVCMGKDFAFDHPENVRKWMEKRDAYQARGVACYTISALSSEKNEFVSIVNSLF</sequence>
<dbReference type="InterPro" id="IPR001806">
    <property type="entry name" value="Small_GTPase"/>
</dbReference>
<dbReference type="EMBL" id="MK072489">
    <property type="protein sequence ID" value="AYV85858.1"/>
    <property type="molecule type" value="Genomic_DNA"/>
</dbReference>
<evidence type="ECO:0000313" key="3">
    <source>
        <dbReference type="EMBL" id="AYV85858.1"/>
    </source>
</evidence>
<reference evidence="3" key="1">
    <citation type="submission" date="2018-10" db="EMBL/GenBank/DDBJ databases">
        <title>Hidden diversity of soil giant viruses.</title>
        <authorList>
            <person name="Schulz F."/>
            <person name="Alteio L."/>
            <person name="Goudeau D."/>
            <person name="Ryan E.M."/>
            <person name="Malmstrom R.R."/>
            <person name="Blanchard J."/>
            <person name="Woyke T."/>
        </authorList>
    </citation>
    <scope>NUCLEOTIDE SEQUENCE</scope>
    <source>
        <strain evidence="3">SOV1</strain>
    </source>
</reference>
<accession>A0A3G5AFE6</accession>
<dbReference type="PRINTS" id="PR00449">
    <property type="entry name" value="RASTRNSFRMNG"/>
</dbReference>
<dbReference type="PANTHER" id="PTHR47977">
    <property type="entry name" value="RAS-RELATED PROTEIN RAB"/>
    <property type="match status" value="1"/>
</dbReference>
<dbReference type="Gene3D" id="3.40.50.300">
    <property type="entry name" value="P-loop containing nucleotide triphosphate hydrolases"/>
    <property type="match status" value="1"/>
</dbReference>
<dbReference type="Pfam" id="PF00071">
    <property type="entry name" value="Ras"/>
    <property type="match status" value="1"/>
</dbReference>
<dbReference type="InterPro" id="IPR050227">
    <property type="entry name" value="Rab"/>
</dbReference>
<protein>
    <submittedName>
        <fullName evidence="3">GTP-binding nuclear protein RAN</fullName>
    </submittedName>
</protein>
<dbReference type="SUPFAM" id="SSF52540">
    <property type="entry name" value="P-loop containing nucleoside triphosphate hydrolases"/>
    <property type="match status" value="1"/>
</dbReference>
<dbReference type="GO" id="GO:0003924">
    <property type="term" value="F:GTPase activity"/>
    <property type="evidence" value="ECO:0007669"/>
    <property type="project" value="InterPro"/>
</dbReference>
<organism evidence="3">
    <name type="scientific">Solivirus sp</name>
    <dbReference type="NCBI Taxonomy" id="2487772"/>
    <lineage>
        <taxon>Viruses</taxon>
        <taxon>Pithoviruses</taxon>
    </lineage>
</organism>
<evidence type="ECO:0000256" key="1">
    <source>
        <dbReference type="ARBA" id="ARBA00022741"/>
    </source>
</evidence>
<keyword evidence="1" id="KW-0547">Nucleotide-binding</keyword>
<name>A0A3G5AFE6_9VIRU</name>